<gene>
    <name evidence="1" type="ORF">AWW66_03475</name>
</gene>
<evidence type="ECO:0000313" key="2">
    <source>
        <dbReference type="Proteomes" id="UP000070620"/>
    </source>
</evidence>
<dbReference type="RefSeq" id="WP_067359838.1">
    <property type="nucleotide sequence ID" value="NZ_JBIUBN010000003.1"/>
</dbReference>
<keyword evidence="2" id="KW-1185">Reference proteome</keyword>
<reference evidence="1 2" key="1">
    <citation type="submission" date="2016-01" db="EMBL/GenBank/DDBJ databases">
        <title>Whole genome sequence and analysis of Micromonospora rosaria DSM 803, which can produce antibacterial substance rosamicin.</title>
        <authorList>
            <person name="Yang H."/>
            <person name="He X."/>
            <person name="Zhu D."/>
        </authorList>
    </citation>
    <scope>NUCLEOTIDE SEQUENCE [LARGE SCALE GENOMIC DNA]</scope>
    <source>
        <strain evidence="1 2">DSM 803</strain>
    </source>
</reference>
<accession>A0A136PYF5</accession>
<organism evidence="1 2">
    <name type="scientific">Micromonospora rosaria</name>
    <dbReference type="NCBI Taxonomy" id="47874"/>
    <lineage>
        <taxon>Bacteria</taxon>
        <taxon>Bacillati</taxon>
        <taxon>Actinomycetota</taxon>
        <taxon>Actinomycetes</taxon>
        <taxon>Micromonosporales</taxon>
        <taxon>Micromonosporaceae</taxon>
        <taxon>Micromonospora</taxon>
    </lineage>
</organism>
<dbReference type="AlphaFoldDB" id="A0A136PYF5"/>
<evidence type="ECO:0000313" key="1">
    <source>
        <dbReference type="EMBL" id="KXK63387.1"/>
    </source>
</evidence>
<protein>
    <submittedName>
        <fullName evidence="1">Uncharacterized protein</fullName>
    </submittedName>
</protein>
<dbReference type="EMBL" id="LRQV01000006">
    <property type="protein sequence ID" value="KXK63387.1"/>
    <property type="molecule type" value="Genomic_DNA"/>
</dbReference>
<proteinExistence type="predicted"/>
<name>A0A136PYF5_9ACTN</name>
<dbReference type="Proteomes" id="UP000070620">
    <property type="component" value="Unassembled WGS sequence"/>
</dbReference>
<sequence length="93" mass="9695">MTGINPDRVPNHLVDRGHAQARDILDRLVTDRAATPGPKAGGEMRAWLAGIDAVIQEVVTARGGVEHYESILAGVASLAIGRLADMARSGGPS</sequence>
<comment type="caution">
    <text evidence="1">The sequence shown here is derived from an EMBL/GenBank/DDBJ whole genome shotgun (WGS) entry which is preliminary data.</text>
</comment>